<comment type="caution">
    <text evidence="1">The sequence shown here is derived from an EMBL/GenBank/DDBJ whole genome shotgun (WGS) entry which is preliminary data.</text>
</comment>
<dbReference type="AlphaFoldDB" id="A0A9J5X9K8"/>
<protein>
    <submittedName>
        <fullName evidence="1">Uncharacterized protein</fullName>
    </submittedName>
</protein>
<dbReference type="EMBL" id="JACXVP010000009">
    <property type="protein sequence ID" value="KAG5584506.1"/>
    <property type="molecule type" value="Genomic_DNA"/>
</dbReference>
<gene>
    <name evidence="1" type="ORF">H5410_044940</name>
</gene>
<reference evidence="1 2" key="1">
    <citation type="submission" date="2020-09" db="EMBL/GenBank/DDBJ databases">
        <title>De no assembly of potato wild relative species, Solanum commersonii.</title>
        <authorList>
            <person name="Cho K."/>
        </authorList>
    </citation>
    <scope>NUCLEOTIDE SEQUENCE [LARGE SCALE GENOMIC DNA]</scope>
    <source>
        <strain evidence="1">LZ3.2</strain>
        <tissue evidence="1">Leaf</tissue>
    </source>
</reference>
<sequence length="89" mass="10217">MDQLDQFQHFYKENTQFSSMKSGGFFSPQRVWVNSGNLFGVAIAKYKSTNYMGTKLLRSLRKSLPPEDATYRQGDLHRSTSVLDSIPTY</sequence>
<accession>A0A9J5X9K8</accession>
<evidence type="ECO:0000313" key="2">
    <source>
        <dbReference type="Proteomes" id="UP000824120"/>
    </source>
</evidence>
<keyword evidence="2" id="KW-1185">Reference proteome</keyword>
<dbReference type="Proteomes" id="UP000824120">
    <property type="component" value="Chromosome 9"/>
</dbReference>
<proteinExistence type="predicted"/>
<evidence type="ECO:0000313" key="1">
    <source>
        <dbReference type="EMBL" id="KAG5584506.1"/>
    </source>
</evidence>
<organism evidence="1 2">
    <name type="scientific">Solanum commersonii</name>
    <name type="common">Commerson's wild potato</name>
    <name type="synonym">Commerson's nightshade</name>
    <dbReference type="NCBI Taxonomy" id="4109"/>
    <lineage>
        <taxon>Eukaryota</taxon>
        <taxon>Viridiplantae</taxon>
        <taxon>Streptophyta</taxon>
        <taxon>Embryophyta</taxon>
        <taxon>Tracheophyta</taxon>
        <taxon>Spermatophyta</taxon>
        <taxon>Magnoliopsida</taxon>
        <taxon>eudicotyledons</taxon>
        <taxon>Gunneridae</taxon>
        <taxon>Pentapetalae</taxon>
        <taxon>asterids</taxon>
        <taxon>lamiids</taxon>
        <taxon>Solanales</taxon>
        <taxon>Solanaceae</taxon>
        <taxon>Solanoideae</taxon>
        <taxon>Solaneae</taxon>
        <taxon>Solanum</taxon>
    </lineage>
</organism>
<name>A0A9J5X9K8_SOLCO</name>